<dbReference type="Pfam" id="PF07145">
    <property type="entry name" value="PAM2"/>
    <property type="match status" value="1"/>
</dbReference>
<feature type="domain" description="Sm" evidence="2">
    <location>
        <begin position="82"/>
        <end position="160"/>
    </location>
</feature>
<feature type="compositionally biased region" description="Gly residues" evidence="1">
    <location>
        <begin position="11"/>
        <end position="33"/>
    </location>
</feature>
<dbReference type="PANTHER" id="PTHR12854">
    <property type="entry name" value="ATAXIN 2-RELATED"/>
    <property type="match status" value="1"/>
</dbReference>
<feature type="compositionally biased region" description="Low complexity" evidence="1">
    <location>
        <begin position="306"/>
        <end position="322"/>
    </location>
</feature>
<dbReference type="EMBL" id="JAVFKY010000005">
    <property type="protein sequence ID" value="KAK5575877.1"/>
    <property type="molecule type" value="Genomic_DNA"/>
</dbReference>
<feature type="region of interest" description="Disordered" evidence="1">
    <location>
        <begin position="576"/>
        <end position="692"/>
    </location>
</feature>
<evidence type="ECO:0000259" key="2">
    <source>
        <dbReference type="PROSITE" id="PS52002"/>
    </source>
</evidence>
<protein>
    <recommendedName>
        <fullName evidence="2">Sm domain-containing protein</fullName>
    </recommendedName>
</protein>
<keyword evidence="4" id="KW-1185">Reference proteome</keyword>
<dbReference type="InterPro" id="IPR025852">
    <property type="entry name" value="SM_dom_ATX"/>
</dbReference>
<feature type="compositionally biased region" description="Basic and acidic residues" evidence="1">
    <location>
        <begin position="623"/>
        <end position="676"/>
    </location>
</feature>
<feature type="compositionally biased region" description="Low complexity" evidence="1">
    <location>
        <begin position="331"/>
        <end position="350"/>
    </location>
</feature>
<dbReference type="GO" id="GO:0003729">
    <property type="term" value="F:mRNA binding"/>
    <property type="evidence" value="ECO:0007669"/>
    <property type="project" value="TreeGrafter"/>
</dbReference>
<feature type="region of interest" description="Disordered" evidence="1">
    <location>
        <begin position="1"/>
        <end position="73"/>
    </location>
</feature>
<evidence type="ECO:0000256" key="1">
    <source>
        <dbReference type="SAM" id="MobiDB-lite"/>
    </source>
</evidence>
<dbReference type="AlphaFoldDB" id="A0AAN7TTW8"/>
<dbReference type="InterPro" id="IPR009818">
    <property type="entry name" value="PAM2_motif"/>
</dbReference>
<feature type="compositionally biased region" description="Basic residues" evidence="1">
    <location>
        <begin position="1"/>
        <end position="10"/>
    </location>
</feature>
<feature type="region of interest" description="Disordered" evidence="1">
    <location>
        <begin position="302"/>
        <end position="438"/>
    </location>
</feature>
<feature type="compositionally biased region" description="Gly residues" evidence="1">
    <location>
        <begin position="861"/>
        <end position="871"/>
    </location>
</feature>
<dbReference type="SMART" id="SM01272">
    <property type="entry name" value="LsmAD"/>
    <property type="match status" value="1"/>
</dbReference>
<dbReference type="Proteomes" id="UP001344447">
    <property type="component" value="Unassembled WGS sequence"/>
</dbReference>
<dbReference type="GO" id="GO:0010494">
    <property type="term" value="C:cytoplasmic stress granule"/>
    <property type="evidence" value="ECO:0007669"/>
    <property type="project" value="TreeGrafter"/>
</dbReference>
<feature type="compositionally biased region" description="Basic and acidic residues" evidence="1">
    <location>
        <begin position="352"/>
        <end position="365"/>
    </location>
</feature>
<gene>
    <name evidence="3" type="ORF">RB653_007011</name>
</gene>
<dbReference type="InterPro" id="IPR045117">
    <property type="entry name" value="ATXN2-like"/>
</dbReference>
<organism evidence="3 4">
    <name type="scientific">Dictyostelium firmibasis</name>
    <dbReference type="NCBI Taxonomy" id="79012"/>
    <lineage>
        <taxon>Eukaryota</taxon>
        <taxon>Amoebozoa</taxon>
        <taxon>Evosea</taxon>
        <taxon>Eumycetozoa</taxon>
        <taxon>Dictyostelia</taxon>
        <taxon>Dictyosteliales</taxon>
        <taxon>Dictyosteliaceae</taxon>
        <taxon>Dictyostelium</taxon>
    </lineage>
</organism>
<evidence type="ECO:0000313" key="4">
    <source>
        <dbReference type="Proteomes" id="UP001344447"/>
    </source>
</evidence>
<dbReference type="PROSITE" id="PS52002">
    <property type="entry name" value="SM"/>
    <property type="match status" value="1"/>
</dbReference>
<feature type="compositionally biased region" description="Low complexity" evidence="1">
    <location>
        <begin position="952"/>
        <end position="970"/>
    </location>
</feature>
<sequence length="996" mass="108013">MSQSKDKKKFVGGGGGNNSGSGSGGGGGGGGYGSPKHNNNRNNSNNKSPHQSHHSQQQHHNQQSSPHHNQQPFDSLTAMKDRTLFMSMSLVGQIVSVTLKNGDIYEGILHTTSTSSAGWGVALKMARKKDNNSRVITTLPLPLVIIEAKDFLQITATGVVLDHYRDSFMNRDQQSFITDTELSGFDGNLKERELTPWTPDPSVGESLDDFAANSEAKKPANWDQFETNEKLFGVRTTYEEEIYTTRLDRDSDFYKTNQSAAEKKALEIENEKSGNIHLLEERGFIEGADYDEEERYSSVVRKGLLPPTTSTPPTQNPTPSSSVYIPPSKRNNTNSGGNTPSTSSSATSPPIVDKKHQQTHQDKKQPQTTPNTATTTTTTTSTTATTNESPLSSSTSSTPSTPSTPKNITTTGSTNNTPTSGVTAATTNINSPLGDRESPTISKLRLHQSTIDQDVMGSPRENLSPRSVAYTRFRQTMNKSGSNISTAPVNGTGNGVGPNGTPLLSSAHNDQAPKSPVPTIVSDHGLVKALSLELATPTVPERVVNDFNNFKLKYNNVDRGSETQGLKSFSNSLVIKSKSRPGSPLIGSGSPRPTPTQLSLSGSSSTTTAITSTTSPTTASTTEEEKSKSTGEKKDEPADDKEKEKEKEKVEEKEKEKEKSDEKESSTSTGEKKDESSATVKTSITTTTTSSIKPLSKLKLNPNAKEFVPVVVNKPQVQSFKPTTESNTDSVIPINEIYYESMRKRQLQPESPDQVSLYWVDPIYPRYEEDPYAAYQMRAHHMVGHQPPPPPLTFNPSFYPQQGHPQLQPHHHMVPPPQLQQVPPGVNVHTMKPPGGLQPGGQPQGQPPTANKTMYQQQSGQQGGPMGGVQRGGHPPPQVGQPQFIQGIPPGNLVISPNGPPNQQFVFAPQGGHPPYAVPHPQYGGPMPPQGIPGGNKRFYPQGYPQGPPMIIPQQGQVSPNSPQQDSPSNRLGQQVPYPYMTHPPRGYHPNENQYH</sequence>
<accession>A0AAN7TTW8</accession>
<dbReference type="InterPro" id="IPR047575">
    <property type="entry name" value="Sm"/>
</dbReference>
<dbReference type="InterPro" id="IPR009604">
    <property type="entry name" value="LsmAD_domain"/>
</dbReference>
<feature type="compositionally biased region" description="Low complexity" evidence="1">
    <location>
        <begin position="366"/>
        <end position="423"/>
    </location>
</feature>
<feature type="region of interest" description="Disordered" evidence="1">
    <location>
        <begin position="830"/>
        <end position="996"/>
    </location>
</feature>
<name>A0AAN7TTW8_9MYCE</name>
<feature type="compositionally biased region" description="Low complexity" evidence="1">
    <location>
        <begin position="677"/>
        <end position="692"/>
    </location>
</feature>
<dbReference type="GO" id="GO:0034063">
    <property type="term" value="P:stress granule assembly"/>
    <property type="evidence" value="ECO:0007669"/>
    <property type="project" value="TreeGrafter"/>
</dbReference>
<feature type="compositionally biased region" description="Low complexity" evidence="1">
    <location>
        <begin position="58"/>
        <end position="72"/>
    </location>
</feature>
<proteinExistence type="predicted"/>
<dbReference type="Pfam" id="PF06741">
    <property type="entry name" value="LsmAD"/>
    <property type="match status" value="1"/>
</dbReference>
<feature type="compositionally biased region" description="Low complexity" evidence="1">
    <location>
        <begin position="595"/>
        <end position="621"/>
    </location>
</feature>
<reference evidence="3 4" key="1">
    <citation type="submission" date="2023-11" db="EMBL/GenBank/DDBJ databases">
        <title>Dfirmibasis_genome.</title>
        <authorList>
            <person name="Edelbroek B."/>
            <person name="Kjellin J."/>
            <person name="Jerlstrom-Hultqvist J."/>
            <person name="Soderbom F."/>
        </authorList>
    </citation>
    <scope>NUCLEOTIDE SEQUENCE [LARGE SCALE GENOMIC DNA]</scope>
    <source>
        <strain evidence="3 4">TNS-C-14</strain>
    </source>
</reference>
<comment type="caution">
    <text evidence="3">The sequence shown here is derived from an EMBL/GenBank/DDBJ whole genome shotgun (WGS) entry which is preliminary data.</text>
</comment>
<dbReference type="Pfam" id="PF14438">
    <property type="entry name" value="SM-ATX"/>
    <property type="match status" value="1"/>
</dbReference>
<evidence type="ECO:0000313" key="3">
    <source>
        <dbReference type="EMBL" id="KAK5575877.1"/>
    </source>
</evidence>
<feature type="compositionally biased region" description="Low complexity" evidence="1">
    <location>
        <begin position="34"/>
        <end position="49"/>
    </location>
</feature>
<feature type="region of interest" description="Disordered" evidence="1">
    <location>
        <begin position="479"/>
        <end position="515"/>
    </location>
</feature>
<dbReference type="PANTHER" id="PTHR12854:SF7">
    <property type="entry name" value="ATAXIN-2 HOMOLOG"/>
    <property type="match status" value="1"/>
</dbReference>